<proteinExistence type="predicted"/>
<evidence type="ECO:0000313" key="1">
    <source>
        <dbReference type="EMBL" id="MBO1318913.1"/>
    </source>
</evidence>
<dbReference type="Gene3D" id="2.130.10.10">
    <property type="entry name" value="YVTN repeat-like/Quinoprotein amine dehydrogenase"/>
    <property type="match status" value="1"/>
</dbReference>
<gene>
    <name evidence="1" type="ORF">J3U88_10615</name>
</gene>
<name>A0A8J7U419_9BACT</name>
<evidence type="ECO:0000313" key="2">
    <source>
        <dbReference type="Proteomes" id="UP000664417"/>
    </source>
</evidence>
<accession>A0A8J7U419</accession>
<dbReference type="RefSeq" id="WP_207858731.1">
    <property type="nucleotide sequence ID" value="NZ_JAFREP010000007.1"/>
</dbReference>
<organism evidence="1 2">
    <name type="scientific">Acanthopleuribacter pedis</name>
    <dbReference type="NCBI Taxonomy" id="442870"/>
    <lineage>
        <taxon>Bacteria</taxon>
        <taxon>Pseudomonadati</taxon>
        <taxon>Acidobacteriota</taxon>
        <taxon>Holophagae</taxon>
        <taxon>Acanthopleuribacterales</taxon>
        <taxon>Acanthopleuribacteraceae</taxon>
        <taxon>Acanthopleuribacter</taxon>
    </lineage>
</organism>
<comment type="caution">
    <text evidence="1">The sequence shown here is derived from an EMBL/GenBank/DDBJ whole genome shotgun (WGS) entry which is preliminary data.</text>
</comment>
<dbReference type="Proteomes" id="UP000664417">
    <property type="component" value="Unassembled WGS sequence"/>
</dbReference>
<keyword evidence="2" id="KW-1185">Reference proteome</keyword>
<dbReference type="EMBL" id="JAFREP010000007">
    <property type="protein sequence ID" value="MBO1318913.1"/>
    <property type="molecule type" value="Genomic_DNA"/>
</dbReference>
<dbReference type="SUPFAM" id="SSF50998">
    <property type="entry name" value="Quinoprotein alcohol dehydrogenase-like"/>
    <property type="match status" value="1"/>
</dbReference>
<reference evidence="1" key="1">
    <citation type="submission" date="2021-03" db="EMBL/GenBank/DDBJ databases">
        <authorList>
            <person name="Wang G."/>
        </authorList>
    </citation>
    <scope>NUCLEOTIDE SEQUENCE</scope>
    <source>
        <strain evidence="1">KCTC 12899</strain>
    </source>
</reference>
<protein>
    <submittedName>
        <fullName evidence="1">PQQ-like beta-propeller repeat protein</fullName>
    </submittedName>
</protein>
<dbReference type="InterPro" id="IPR015943">
    <property type="entry name" value="WD40/YVTN_repeat-like_dom_sf"/>
</dbReference>
<sequence length="352" mass="39837">MTPISLLLLAFLFRPAEKSAPLTVPEPVSTWELAFQSNRSLLRENGESLVFRGAGVFIFDAKGNPLVNYTLAFEPVWAFLGPEQKLWVHDGKQRLGRVDDRGDFTWQQEVPPPTLAPVVFGDSMVYVRDALLELRDAQAGVAEYSSSRPSTIAHTEPWGDRILIAQENGEIMLWNPAKENKRIFLEPKQRILQAVSLGPGGEWALAYRGGNLTILSNARTQQWSREFYIDINTKPLWLTQNFAKRTRDLLVVATQGRRLYAYGPRGRQLKALRLKGRPMALVRWSDHACLLVPSLTEDIIYFDSNRNQVARQNLGEAQSQVIEAGDWLLLVSSNGIMRLYNRGMDQTRASEE</sequence>
<dbReference type="InterPro" id="IPR011047">
    <property type="entry name" value="Quinoprotein_ADH-like_sf"/>
</dbReference>
<dbReference type="AlphaFoldDB" id="A0A8J7U419"/>